<sequence length="15" mass="1692">CCCTAKADVRYSRCL</sequence>
<reference evidence="2" key="2">
    <citation type="submission" date="2015-08" db="UniProtKB">
        <authorList>
            <consortium name="WormBaseParasite"/>
        </authorList>
    </citation>
    <scope>IDENTIFICATION</scope>
</reference>
<protein>
    <submittedName>
        <fullName evidence="2">Uncharacterized protein</fullName>
    </submittedName>
</protein>
<dbReference type="Proteomes" id="UP000035680">
    <property type="component" value="Unassembled WGS sequence"/>
</dbReference>
<name>A0A0K0FX03_STRVS</name>
<evidence type="ECO:0000313" key="2">
    <source>
        <dbReference type="WBParaSite" id="SVE_1696900.1"/>
    </source>
</evidence>
<dbReference type="WBParaSite" id="SVE_1696900.1">
    <property type="protein sequence ID" value="SVE_1696900.1"/>
    <property type="gene ID" value="SVE_1696900"/>
</dbReference>
<reference evidence="1" key="1">
    <citation type="submission" date="2014-07" db="EMBL/GenBank/DDBJ databases">
        <authorList>
            <person name="Martin A.A"/>
            <person name="De Silva N."/>
        </authorList>
    </citation>
    <scope>NUCLEOTIDE SEQUENCE</scope>
</reference>
<proteinExistence type="predicted"/>
<evidence type="ECO:0000313" key="1">
    <source>
        <dbReference type="Proteomes" id="UP000035680"/>
    </source>
</evidence>
<accession>A0A0K0FX03</accession>
<organism evidence="1 2">
    <name type="scientific">Strongyloides venezuelensis</name>
    <name type="common">Threadworm</name>
    <dbReference type="NCBI Taxonomy" id="75913"/>
    <lineage>
        <taxon>Eukaryota</taxon>
        <taxon>Metazoa</taxon>
        <taxon>Ecdysozoa</taxon>
        <taxon>Nematoda</taxon>
        <taxon>Chromadorea</taxon>
        <taxon>Rhabditida</taxon>
        <taxon>Tylenchina</taxon>
        <taxon>Panagrolaimomorpha</taxon>
        <taxon>Strongyloidoidea</taxon>
        <taxon>Strongyloididae</taxon>
        <taxon>Strongyloides</taxon>
    </lineage>
</organism>
<keyword evidence="1" id="KW-1185">Reference proteome</keyword>